<dbReference type="KEGG" id="nml:Namu_0083"/>
<protein>
    <submittedName>
        <fullName evidence="4">FHA domain containing protein</fullName>
    </submittedName>
</protein>
<accession>C8XIT2</accession>
<dbReference type="eggNOG" id="COG1716">
    <property type="taxonomic scope" value="Bacteria"/>
</dbReference>
<dbReference type="OrthoDB" id="151099at2"/>
<dbReference type="InterPro" id="IPR008984">
    <property type="entry name" value="SMAD_FHA_dom_sf"/>
</dbReference>
<dbReference type="EMBL" id="CP001737">
    <property type="protein sequence ID" value="ACV76519.1"/>
    <property type="molecule type" value="Genomic_DNA"/>
</dbReference>
<keyword evidence="5" id="KW-1185">Reference proteome</keyword>
<feature type="compositionally biased region" description="Gly residues" evidence="2">
    <location>
        <begin position="241"/>
        <end position="252"/>
    </location>
</feature>
<dbReference type="STRING" id="479431.Namu_0083"/>
<feature type="domain" description="FHA" evidence="3">
    <location>
        <begin position="321"/>
        <end position="370"/>
    </location>
</feature>
<dbReference type="Pfam" id="PF00498">
    <property type="entry name" value="FHA"/>
    <property type="match status" value="1"/>
</dbReference>
<organism evidence="4 5">
    <name type="scientific">Nakamurella multipartita (strain ATCC 700099 / DSM 44233 / CIP 104796 / JCM 9543 / NBRC 105858 / Y-104)</name>
    <name type="common">Microsphaera multipartita</name>
    <dbReference type="NCBI Taxonomy" id="479431"/>
    <lineage>
        <taxon>Bacteria</taxon>
        <taxon>Bacillati</taxon>
        <taxon>Actinomycetota</taxon>
        <taxon>Actinomycetes</taxon>
        <taxon>Nakamurellales</taxon>
        <taxon>Nakamurellaceae</taxon>
        <taxon>Nakamurella</taxon>
    </lineage>
</organism>
<evidence type="ECO:0000313" key="4">
    <source>
        <dbReference type="EMBL" id="ACV76519.1"/>
    </source>
</evidence>
<dbReference type="AlphaFoldDB" id="C8XIT2"/>
<gene>
    <name evidence="4" type="ordered locus">Namu_0083</name>
</gene>
<keyword evidence="1" id="KW-0597">Phosphoprotein</keyword>
<feature type="compositionally biased region" description="Basic and acidic residues" evidence="2">
    <location>
        <begin position="145"/>
        <end position="164"/>
    </location>
</feature>
<dbReference type="InterPro" id="IPR000253">
    <property type="entry name" value="FHA_dom"/>
</dbReference>
<dbReference type="SUPFAM" id="SSF49879">
    <property type="entry name" value="SMAD/FHA domain"/>
    <property type="match status" value="1"/>
</dbReference>
<evidence type="ECO:0000313" key="5">
    <source>
        <dbReference type="Proteomes" id="UP000002218"/>
    </source>
</evidence>
<dbReference type="RefSeq" id="WP_012813994.1">
    <property type="nucleotide sequence ID" value="NC_013235.1"/>
</dbReference>
<dbReference type="InParanoid" id="C8XIT2"/>
<name>C8XIT2_NAKMY</name>
<dbReference type="InterPro" id="IPR042287">
    <property type="entry name" value="FhaA_N_sf"/>
</dbReference>
<sequence>MGVIQTFERKLQGAVGNTFARLFGGKVQPAEVADALQREAADHVQHQGAVAVAPNHYKVSLGPTDQQGLSSADESVATALSDMIREYLNQQGWQTFGDISVTLEQSQALHTGQFRISSFVDPDVGRRSSQARAGVGRMSQQPGDYGRDSQGRSPDQGDRREPDGRSYPGSPNQYGQQPGYGPDQGQANPGYPPQPYDAPGYGQRGWDPQSQQWEQQYGQQPPPGYPQQNGPQQNAPQYPSGPGGWDQGGGYQQPGYPQGYPPPDYQQGYGQPGYQNYPQQPAQPNWGQNYGVPAAGPQEITATLSVDDGSGRSYQLQRGSNVIGRGQDASFRLADTSVSRRHVDIYFDGQSAVLHDLGSTNGTTVNGSSVQTWQLADGDVIHIGHSTVVFSSRY</sequence>
<feature type="compositionally biased region" description="Low complexity" evidence="2">
    <location>
        <begin position="265"/>
        <end position="284"/>
    </location>
</feature>
<dbReference type="Pfam" id="PF12401">
    <property type="entry name" value="FhaA_N"/>
    <property type="match status" value="1"/>
</dbReference>
<reference evidence="4 5" key="2">
    <citation type="journal article" date="2010" name="Stand. Genomic Sci.">
        <title>Complete genome sequence of Nakamurella multipartita type strain (Y-104).</title>
        <authorList>
            <person name="Tice H."/>
            <person name="Mayilraj S."/>
            <person name="Sims D."/>
            <person name="Lapidus A."/>
            <person name="Nolan M."/>
            <person name="Lucas S."/>
            <person name="Glavina Del Rio T."/>
            <person name="Copeland A."/>
            <person name="Cheng J.F."/>
            <person name="Meincke L."/>
            <person name="Bruce D."/>
            <person name="Goodwin L."/>
            <person name="Pitluck S."/>
            <person name="Ivanova N."/>
            <person name="Mavromatis K."/>
            <person name="Ovchinnikova G."/>
            <person name="Pati A."/>
            <person name="Chen A."/>
            <person name="Palaniappan K."/>
            <person name="Land M."/>
            <person name="Hauser L."/>
            <person name="Chang Y.J."/>
            <person name="Jeffries C.D."/>
            <person name="Detter J.C."/>
            <person name="Brettin T."/>
            <person name="Rohde M."/>
            <person name="Goker M."/>
            <person name="Bristow J."/>
            <person name="Eisen J.A."/>
            <person name="Markowitz V."/>
            <person name="Hugenholtz P."/>
            <person name="Kyrpides N.C."/>
            <person name="Klenk H.P."/>
            <person name="Chen F."/>
        </authorList>
    </citation>
    <scope>NUCLEOTIDE SEQUENCE [LARGE SCALE GENOMIC DNA]</scope>
    <source>
        <strain evidence="5">ATCC 700099 / DSM 44233 / CIP 104796 / JCM 9543 / NBRC 105858 / Y-104</strain>
    </source>
</reference>
<reference evidence="5" key="1">
    <citation type="submission" date="2009-09" db="EMBL/GenBank/DDBJ databases">
        <title>The complete genome of Nakamurella multipartita DSM 44233.</title>
        <authorList>
            <consortium name="US DOE Joint Genome Institute (JGI-PGF)"/>
            <person name="Lucas S."/>
            <person name="Copeland A."/>
            <person name="Lapidus A."/>
            <person name="Glavina del Rio T."/>
            <person name="Dalin E."/>
            <person name="Tice H."/>
            <person name="Bruce D."/>
            <person name="Goodwin L."/>
            <person name="Pitluck S."/>
            <person name="Kyrpides N."/>
            <person name="Mavromatis K."/>
            <person name="Ivanova N."/>
            <person name="Ovchinnikova G."/>
            <person name="Sims D."/>
            <person name="Meincke L."/>
            <person name="Brettin T."/>
            <person name="Detter J.C."/>
            <person name="Han C."/>
            <person name="Larimer F."/>
            <person name="Land M."/>
            <person name="Hauser L."/>
            <person name="Markowitz V."/>
            <person name="Cheng J.-F."/>
            <person name="Hugenholtz P."/>
            <person name="Woyke T."/>
            <person name="Wu D."/>
            <person name="Klenk H.-P."/>
            <person name="Eisen J.A."/>
        </authorList>
    </citation>
    <scope>NUCLEOTIDE SEQUENCE [LARGE SCALE GENOMIC DNA]</scope>
    <source>
        <strain evidence="5">ATCC 700099 / DSM 44233 / CIP 104796 / JCM 9543 / NBRC 105858 / Y-104</strain>
    </source>
</reference>
<evidence type="ECO:0000256" key="1">
    <source>
        <dbReference type="ARBA" id="ARBA00022553"/>
    </source>
</evidence>
<dbReference type="PROSITE" id="PS50006">
    <property type="entry name" value="FHA_DOMAIN"/>
    <property type="match status" value="1"/>
</dbReference>
<dbReference type="FunCoup" id="C8XIT2">
    <property type="interactions" value="2"/>
</dbReference>
<dbReference type="InterPro" id="IPR050923">
    <property type="entry name" value="Cell_Proc_Reg/RNA_Proc"/>
</dbReference>
<proteinExistence type="predicted"/>
<dbReference type="HOGENOM" id="CLU_047963_2_0_11"/>
<dbReference type="Proteomes" id="UP000002218">
    <property type="component" value="Chromosome"/>
</dbReference>
<dbReference type="PANTHER" id="PTHR23308">
    <property type="entry name" value="NUCLEAR INHIBITOR OF PROTEIN PHOSPHATASE-1"/>
    <property type="match status" value="1"/>
</dbReference>
<dbReference type="SMART" id="SM00240">
    <property type="entry name" value="FHA"/>
    <property type="match status" value="1"/>
</dbReference>
<feature type="region of interest" description="Disordered" evidence="2">
    <location>
        <begin position="120"/>
        <end position="294"/>
    </location>
</feature>
<evidence type="ECO:0000256" key="2">
    <source>
        <dbReference type="SAM" id="MobiDB-lite"/>
    </source>
</evidence>
<dbReference type="CDD" id="cd22668">
    <property type="entry name" value="FHA_FhaA-like"/>
    <property type="match status" value="1"/>
</dbReference>
<dbReference type="Gene3D" id="2.60.200.20">
    <property type="match status" value="1"/>
</dbReference>
<dbReference type="InterPro" id="IPR022128">
    <property type="entry name" value="FhaA_N"/>
</dbReference>
<feature type="compositionally biased region" description="Low complexity" evidence="2">
    <location>
        <begin position="208"/>
        <end position="219"/>
    </location>
</feature>
<feature type="compositionally biased region" description="Low complexity" evidence="2">
    <location>
        <begin position="226"/>
        <end position="240"/>
    </location>
</feature>
<dbReference type="Gene3D" id="3.30.2320.60">
    <property type="entry name" value="FhaA, phosphopeptide-binding domain (DUF3662)"/>
    <property type="match status" value="1"/>
</dbReference>
<evidence type="ECO:0000259" key="3">
    <source>
        <dbReference type="PROSITE" id="PS50006"/>
    </source>
</evidence>
<feature type="compositionally biased region" description="Low complexity" evidence="2">
    <location>
        <begin position="167"/>
        <end position="186"/>
    </location>
</feature>